<dbReference type="AlphaFoldDB" id="A0A1Y3GC08"/>
<dbReference type="EMBL" id="MRZU01000003">
    <property type="protein sequence ID" value="OUJ19002.1"/>
    <property type="molecule type" value="Genomic_DNA"/>
</dbReference>
<protein>
    <submittedName>
        <fullName evidence="2">Cell surface protein</fullName>
    </submittedName>
</protein>
<dbReference type="Gene3D" id="2.60.40.1120">
    <property type="entry name" value="Carboxypeptidase-like, regulatory domain"/>
    <property type="match status" value="1"/>
</dbReference>
<evidence type="ECO:0000313" key="2">
    <source>
        <dbReference type="EMBL" id="OUJ19002.1"/>
    </source>
</evidence>
<feature type="transmembrane region" description="Helical" evidence="1">
    <location>
        <begin position="540"/>
        <end position="557"/>
    </location>
</feature>
<keyword evidence="1" id="KW-1133">Transmembrane helix</keyword>
<evidence type="ECO:0000313" key="3">
    <source>
        <dbReference type="Proteomes" id="UP000195137"/>
    </source>
</evidence>
<keyword evidence="1" id="KW-0472">Membrane</keyword>
<reference evidence="2 3" key="1">
    <citation type="submission" date="2016-12" db="EMBL/GenBank/DDBJ databases">
        <title>Discovery of methanogenic haloarchaea.</title>
        <authorList>
            <person name="Sorokin D.Y."/>
            <person name="Makarova K.S."/>
            <person name="Abbas B."/>
            <person name="Ferrer M."/>
            <person name="Golyshin P.N."/>
        </authorList>
    </citation>
    <scope>NUCLEOTIDE SEQUENCE [LARGE SCALE GENOMIC DNA]</scope>
    <source>
        <strain evidence="2">AMET1</strain>
    </source>
</reference>
<keyword evidence="1" id="KW-0812">Transmembrane</keyword>
<sequence length="565" mass="62113">MDIDVRIKIMFVSLCIVALFVIGLLNPVYGATSFDDEDSFDIDPEELTAGVKYDSLVISEIDSDISGDLNVVISYGDREFYDIDIDDFDSEESDELDLSDDDFVFNESGVFNVTITDENNTVVKGEITVYPPDIEYTIDGFDMEFIATSGLDREYEVNITALDFEGNPIENGTLWMNCSDDVLNASFFNGLNCSDEKYLELDSDGNATFGFTPNKPVEVYWKVGCESVDSELKAGVVDTPLLIAESPHMEVYSPTLNQTLTTGDDNISMGLPFGETHELMVTLKTANLSDAPLEDGIEISADGSITEYRVYSTTEYNEGYSGQFGWISITPTATGSEAIELLVDGEPTAYIDVYKGEYKELEIDGSEEVVVGEEIVYTVSSSGTAVEDAEVIAGDRTGVTNEDGEVVFTFNSTETVDVFAEKEGDEVSYYNAWMETEVKYDLVEKDLNVEIKTDKGHIVVDRAVEIEVTSDGEPIENATISTNYQSENTDSDGLAVIYFTQAGEHELLVEADGYQTGDEVVSYNTETLTVNVGETPGQNIISTFIIVVLTTLVISIGREIGFKRK</sequence>
<dbReference type="RefSeq" id="WP_086637052.1">
    <property type="nucleotide sequence ID" value="NZ_MRZU01000003.1"/>
</dbReference>
<comment type="caution">
    <text evidence="2">The sequence shown here is derived from an EMBL/GenBank/DDBJ whole genome shotgun (WGS) entry which is preliminary data.</text>
</comment>
<keyword evidence="3" id="KW-1185">Reference proteome</keyword>
<name>A0A1Y3GC08_9EURY</name>
<evidence type="ECO:0000256" key="1">
    <source>
        <dbReference type="SAM" id="Phobius"/>
    </source>
</evidence>
<gene>
    <name evidence="2" type="ORF">AMET1_0653</name>
</gene>
<organism evidence="2 3">
    <name type="scientific">Methanonatronarchaeum thermophilum</name>
    <dbReference type="NCBI Taxonomy" id="1927129"/>
    <lineage>
        <taxon>Archaea</taxon>
        <taxon>Methanobacteriati</taxon>
        <taxon>Methanobacteriota</taxon>
        <taxon>Methanonatronarchaeia</taxon>
        <taxon>Methanonatronarchaeales</taxon>
        <taxon>Methanonatronarchaeaceae</taxon>
        <taxon>Methanonatronarchaeum</taxon>
    </lineage>
</organism>
<dbReference type="Proteomes" id="UP000195137">
    <property type="component" value="Unassembled WGS sequence"/>
</dbReference>
<accession>A0A1Y3GC08</accession>
<proteinExistence type="predicted"/>